<proteinExistence type="inferred from homology"/>
<evidence type="ECO:0000313" key="3">
    <source>
        <dbReference type="EMBL" id="TXL57835.1"/>
    </source>
</evidence>
<dbReference type="EMBL" id="VDUW01000016">
    <property type="protein sequence ID" value="TXL57835.1"/>
    <property type="molecule type" value="Genomic_DNA"/>
</dbReference>
<dbReference type="Proteomes" id="UP000321574">
    <property type="component" value="Unassembled WGS sequence"/>
</dbReference>
<dbReference type="GO" id="GO:0016779">
    <property type="term" value="F:nucleotidyltransferase activity"/>
    <property type="evidence" value="ECO:0007669"/>
    <property type="project" value="UniProtKB-KW"/>
</dbReference>
<dbReference type="GO" id="GO:0008641">
    <property type="term" value="F:ubiquitin-like modifier activating enzyme activity"/>
    <property type="evidence" value="ECO:0007669"/>
    <property type="project" value="InterPro"/>
</dbReference>
<dbReference type="PROSITE" id="PS51257">
    <property type="entry name" value="PROKAR_LIPOPROTEIN"/>
    <property type="match status" value="1"/>
</dbReference>
<dbReference type="PANTHER" id="PTHR10953:SF102">
    <property type="entry name" value="ADENYLYLTRANSFERASE AND SULFURTRANSFERASE MOCS3"/>
    <property type="match status" value="1"/>
</dbReference>
<feature type="domain" description="THIF-type NAD/FAD binding fold" evidence="2">
    <location>
        <begin position="5"/>
        <end position="241"/>
    </location>
</feature>
<dbReference type="GO" id="GO:0004792">
    <property type="term" value="F:thiosulfate-cyanide sulfurtransferase activity"/>
    <property type="evidence" value="ECO:0007669"/>
    <property type="project" value="TreeGrafter"/>
</dbReference>
<protein>
    <submittedName>
        <fullName evidence="3">Thiazole biosynthesis adenylyltransferase ThiF</fullName>
    </submittedName>
</protein>
<dbReference type="AlphaFoldDB" id="A0A5C8NG87"/>
<gene>
    <name evidence="3" type="ORF">FHP05_14590</name>
</gene>
<evidence type="ECO:0000259" key="2">
    <source>
        <dbReference type="Pfam" id="PF00899"/>
    </source>
</evidence>
<organism evidence="3 4">
    <name type="scientific">Cerasibacillus terrae</name>
    <dbReference type="NCBI Taxonomy" id="2498845"/>
    <lineage>
        <taxon>Bacteria</taxon>
        <taxon>Bacillati</taxon>
        <taxon>Bacillota</taxon>
        <taxon>Bacilli</taxon>
        <taxon>Bacillales</taxon>
        <taxon>Bacillaceae</taxon>
        <taxon>Cerasibacillus</taxon>
    </lineage>
</organism>
<evidence type="ECO:0000256" key="1">
    <source>
        <dbReference type="ARBA" id="ARBA00009919"/>
    </source>
</evidence>
<comment type="similarity">
    <text evidence="1">Belongs to the HesA/MoeB/ThiF family.</text>
</comment>
<dbReference type="SUPFAM" id="SSF69572">
    <property type="entry name" value="Activating enzymes of the ubiquitin-like proteins"/>
    <property type="match status" value="1"/>
</dbReference>
<dbReference type="InterPro" id="IPR045886">
    <property type="entry name" value="ThiF/MoeB/HesA"/>
</dbReference>
<dbReference type="Pfam" id="PF00899">
    <property type="entry name" value="ThiF"/>
    <property type="match status" value="1"/>
</dbReference>
<reference evidence="3 4" key="1">
    <citation type="submission" date="2019-06" db="EMBL/GenBank/DDBJ databases">
        <title>Cerasibacillus sp. nov., isolated from maize field.</title>
        <authorList>
            <person name="Lin S.-Y."/>
            <person name="Tsai C.-F."/>
            <person name="Young C.-C."/>
        </authorList>
    </citation>
    <scope>NUCLEOTIDE SEQUENCE [LARGE SCALE GENOMIC DNA]</scope>
    <source>
        <strain evidence="3 4">CC-CFT480</strain>
    </source>
</reference>
<dbReference type="RefSeq" id="WP_147670625.1">
    <property type="nucleotide sequence ID" value="NZ_VDUW01000016.1"/>
</dbReference>
<dbReference type="InterPro" id="IPR000594">
    <property type="entry name" value="ThiF_NAD_FAD-bd"/>
</dbReference>
<dbReference type="InterPro" id="IPR035985">
    <property type="entry name" value="Ubiquitin-activating_enz"/>
</dbReference>
<accession>A0A5C8NG87</accession>
<keyword evidence="4" id="KW-1185">Reference proteome</keyword>
<keyword evidence="3" id="KW-0808">Transferase</keyword>
<sequence length="339" mass="37951">MDKRYSRQMLFTPIGQSGQEKLATSHIVMVGCGALGTAISELLIRAGVGKLTIADRDYVEMSNLQRQQLFTEKDAQEGVPKVIAAKKRLEMIRQDAEIVTVLDHVDGPLLEHLVKDADLIMDATDNFETRLLINDVAWKQQIPWIHGACVGSTGVVFPFIPGKTACFRCLLPVLPAVNQTCDTAGIIAPTVQIVAATQSAEALKWLTGNTKTMRKKLYHFDVWNNTFVEAGISRMKHESCPTCSEKPTYPALLKQEGTNYAVLCGRDTIQVVPDSNRNITIADGEKMAKRLKLSYRVTDFFIEFHVEKYRCILFQNGRLLIHGLKDITKGRKLYHQLFG</sequence>
<dbReference type="FunFam" id="3.40.50.720:FF:000080">
    <property type="entry name" value="Thiazole biosynthesis adenylyltransferase ThiF"/>
    <property type="match status" value="1"/>
</dbReference>
<keyword evidence="3" id="KW-0548">Nucleotidyltransferase</keyword>
<name>A0A5C8NG87_9BACI</name>
<dbReference type="GO" id="GO:0005829">
    <property type="term" value="C:cytosol"/>
    <property type="evidence" value="ECO:0007669"/>
    <property type="project" value="TreeGrafter"/>
</dbReference>
<dbReference type="Gene3D" id="3.40.50.720">
    <property type="entry name" value="NAD(P)-binding Rossmann-like Domain"/>
    <property type="match status" value="1"/>
</dbReference>
<evidence type="ECO:0000313" key="4">
    <source>
        <dbReference type="Proteomes" id="UP000321574"/>
    </source>
</evidence>
<dbReference type="PANTHER" id="PTHR10953">
    <property type="entry name" value="UBIQUITIN-ACTIVATING ENZYME E1"/>
    <property type="match status" value="1"/>
</dbReference>
<comment type="caution">
    <text evidence="3">The sequence shown here is derived from an EMBL/GenBank/DDBJ whole genome shotgun (WGS) entry which is preliminary data.</text>
</comment>
<dbReference type="OrthoDB" id="9804286at2"/>
<dbReference type="CDD" id="cd00757">
    <property type="entry name" value="ThiF_MoeB_HesA_family"/>
    <property type="match status" value="1"/>
</dbReference>
<dbReference type="GO" id="GO:0008146">
    <property type="term" value="F:sulfotransferase activity"/>
    <property type="evidence" value="ECO:0007669"/>
    <property type="project" value="TreeGrafter"/>
</dbReference>